<dbReference type="InterPro" id="IPR029063">
    <property type="entry name" value="SAM-dependent_MTases_sf"/>
</dbReference>
<dbReference type="EMBL" id="MT142576">
    <property type="protein sequence ID" value="QJA85465.1"/>
    <property type="molecule type" value="Genomic_DNA"/>
</dbReference>
<dbReference type="Gene3D" id="3.40.50.150">
    <property type="entry name" value="Vaccinia Virus protein VP39"/>
    <property type="match status" value="1"/>
</dbReference>
<dbReference type="GO" id="GO:0008757">
    <property type="term" value="F:S-adenosylmethionine-dependent methyltransferase activity"/>
    <property type="evidence" value="ECO:0007669"/>
    <property type="project" value="InterPro"/>
</dbReference>
<protein>
    <submittedName>
        <fullName evidence="2">Putative methyltransferase</fullName>
    </submittedName>
</protein>
<keyword evidence="2" id="KW-0489">Methyltransferase</keyword>
<proteinExistence type="predicted"/>
<name>A0A6M3KVP1_9ZZZZ</name>
<feature type="domain" description="Methyltransferase type 11" evidence="1">
    <location>
        <begin position="46"/>
        <end position="132"/>
    </location>
</feature>
<dbReference type="InterPro" id="IPR013216">
    <property type="entry name" value="Methyltransf_11"/>
</dbReference>
<dbReference type="SUPFAM" id="SSF53335">
    <property type="entry name" value="S-adenosyl-L-methionine-dependent methyltransferases"/>
    <property type="match status" value="1"/>
</dbReference>
<dbReference type="Pfam" id="PF08241">
    <property type="entry name" value="Methyltransf_11"/>
    <property type="match status" value="1"/>
</dbReference>
<sequence length="215" mass="24621">MENWQTREKKRYDDAYASGEYMPDNEISFYDVIFNTFYFDRIKTILDVGCGLGLGVRRLRFRQKEAYGIDISDGPGNVWKEMAIDKYCKVASADSIPLEDNKFDLVISTDMLEHIPCHAIPGVFKEMKRVCAHDFIFQICCTPAKESMPDGSEPHLCVKDQIWWLNKILDSGYKILWVLSPQSHNLICLGTVVDDDNGLLLQFKPGIEIVKLGEK</sequence>
<evidence type="ECO:0000259" key="1">
    <source>
        <dbReference type="Pfam" id="PF08241"/>
    </source>
</evidence>
<organism evidence="2">
    <name type="scientific">viral metagenome</name>
    <dbReference type="NCBI Taxonomy" id="1070528"/>
    <lineage>
        <taxon>unclassified sequences</taxon>
        <taxon>metagenomes</taxon>
        <taxon>organismal metagenomes</taxon>
    </lineage>
</organism>
<gene>
    <name evidence="2" type="ORF">MM415B02218_0007</name>
</gene>
<accession>A0A6M3KVP1</accession>
<dbReference type="PANTHER" id="PTHR43591">
    <property type="entry name" value="METHYLTRANSFERASE"/>
    <property type="match status" value="1"/>
</dbReference>
<dbReference type="AlphaFoldDB" id="A0A6M3KVP1"/>
<dbReference type="GO" id="GO:0032259">
    <property type="term" value="P:methylation"/>
    <property type="evidence" value="ECO:0007669"/>
    <property type="project" value="UniProtKB-KW"/>
</dbReference>
<evidence type="ECO:0000313" key="2">
    <source>
        <dbReference type="EMBL" id="QJA85465.1"/>
    </source>
</evidence>
<reference evidence="2" key="1">
    <citation type="submission" date="2020-03" db="EMBL/GenBank/DDBJ databases">
        <title>The deep terrestrial virosphere.</title>
        <authorList>
            <person name="Holmfeldt K."/>
            <person name="Nilsson E."/>
            <person name="Simone D."/>
            <person name="Lopez-Fernandez M."/>
            <person name="Wu X."/>
            <person name="de Brujin I."/>
            <person name="Lundin D."/>
            <person name="Andersson A."/>
            <person name="Bertilsson S."/>
            <person name="Dopson M."/>
        </authorList>
    </citation>
    <scope>NUCLEOTIDE SEQUENCE</scope>
    <source>
        <strain evidence="2">MM415B02218</strain>
    </source>
</reference>
<keyword evidence="2" id="KW-0808">Transferase</keyword>
<dbReference type="CDD" id="cd02440">
    <property type="entry name" value="AdoMet_MTases"/>
    <property type="match status" value="1"/>
</dbReference>